<proteinExistence type="predicted"/>
<organism evidence="3 4">
    <name type="scientific">Sphagnurus paluster</name>
    <dbReference type="NCBI Taxonomy" id="117069"/>
    <lineage>
        <taxon>Eukaryota</taxon>
        <taxon>Fungi</taxon>
        <taxon>Dikarya</taxon>
        <taxon>Basidiomycota</taxon>
        <taxon>Agaricomycotina</taxon>
        <taxon>Agaricomycetes</taxon>
        <taxon>Agaricomycetidae</taxon>
        <taxon>Agaricales</taxon>
        <taxon>Tricholomatineae</taxon>
        <taxon>Lyophyllaceae</taxon>
        <taxon>Sphagnurus</taxon>
    </lineage>
</organism>
<dbReference type="Pfam" id="PF18885">
    <property type="entry name" value="DUF5648"/>
    <property type="match status" value="1"/>
</dbReference>
<feature type="chain" id="PRO_5040254321" description="DUF5648 domain-containing protein" evidence="1">
    <location>
        <begin position="21"/>
        <end position="205"/>
    </location>
</feature>
<evidence type="ECO:0000256" key="1">
    <source>
        <dbReference type="SAM" id="SignalP"/>
    </source>
</evidence>
<dbReference type="InterPro" id="IPR043708">
    <property type="entry name" value="DUF5648"/>
</dbReference>
<feature type="signal peptide" evidence="1">
    <location>
        <begin position="1"/>
        <end position="20"/>
    </location>
</feature>
<evidence type="ECO:0000313" key="3">
    <source>
        <dbReference type="EMBL" id="KAG5654553.1"/>
    </source>
</evidence>
<evidence type="ECO:0000313" key="4">
    <source>
        <dbReference type="Proteomes" id="UP000717328"/>
    </source>
</evidence>
<dbReference type="EMBL" id="JABCKI010000005">
    <property type="protein sequence ID" value="KAG5654553.1"/>
    <property type="molecule type" value="Genomic_DNA"/>
</dbReference>
<feature type="domain" description="DUF5648" evidence="2">
    <location>
        <begin position="54"/>
        <end position="190"/>
    </location>
</feature>
<dbReference type="OrthoDB" id="9971254at2759"/>
<name>A0A9P7KLC9_9AGAR</name>
<dbReference type="Proteomes" id="UP000717328">
    <property type="component" value="Unassembled WGS sequence"/>
</dbReference>
<reference evidence="3" key="1">
    <citation type="submission" date="2021-02" db="EMBL/GenBank/DDBJ databases">
        <authorList>
            <person name="Nieuwenhuis M."/>
            <person name="Van De Peppel L.J.J."/>
        </authorList>
    </citation>
    <scope>NUCLEOTIDE SEQUENCE</scope>
    <source>
        <strain evidence="3">D49</strain>
    </source>
</reference>
<sequence length="205" mass="23100">MKVFLTVILGIGQLLFSIAASSIQVSFHDTQVFLPQFTRFQTRAPAGTTRIWAAMSTDLVDHVYSTNATELQYLIDFYGFSIEGPKGTGTGYIYTTQQPNTVPVYRLYGIGRTDHFLTTSVQERDLAVKRWGYHVEGILGYIQETPSTGLVPFHRLYNAPIHDHYYTTTEKEREDASRNGWTEEGVLGYIFPLEDDAPALDTTSV</sequence>
<accession>A0A9P7KLC9</accession>
<keyword evidence="4" id="KW-1185">Reference proteome</keyword>
<keyword evidence="1" id="KW-0732">Signal</keyword>
<comment type="caution">
    <text evidence="3">The sequence shown here is derived from an EMBL/GenBank/DDBJ whole genome shotgun (WGS) entry which is preliminary data.</text>
</comment>
<reference evidence="3" key="2">
    <citation type="submission" date="2021-10" db="EMBL/GenBank/DDBJ databases">
        <title>Phylogenomics reveals ancestral predisposition of the termite-cultivated fungus Termitomyces towards a domesticated lifestyle.</title>
        <authorList>
            <person name="Auxier B."/>
            <person name="Grum-Grzhimaylo A."/>
            <person name="Cardenas M.E."/>
            <person name="Lodge J.D."/>
            <person name="Laessoe T."/>
            <person name="Pedersen O."/>
            <person name="Smith M.E."/>
            <person name="Kuyper T.W."/>
            <person name="Franco-Molano E.A."/>
            <person name="Baroni T.J."/>
            <person name="Aanen D.K."/>
        </authorList>
    </citation>
    <scope>NUCLEOTIDE SEQUENCE</scope>
    <source>
        <strain evidence="3">D49</strain>
    </source>
</reference>
<gene>
    <name evidence="3" type="ORF">H0H81_000078</name>
</gene>
<dbReference type="AlphaFoldDB" id="A0A9P7KLC9"/>
<protein>
    <recommendedName>
        <fullName evidence="2">DUF5648 domain-containing protein</fullName>
    </recommendedName>
</protein>
<evidence type="ECO:0000259" key="2">
    <source>
        <dbReference type="Pfam" id="PF18885"/>
    </source>
</evidence>